<organism evidence="1 2">
    <name type="scientific">Candidatus Marsarchaeota G2 archaeon ECH_B_SAG-E12</name>
    <dbReference type="NCBI Taxonomy" id="1978164"/>
    <lineage>
        <taxon>Archaea</taxon>
        <taxon>Candidatus Marsarchaeota</taxon>
        <taxon>Candidatus Marsarchaeota group 2</taxon>
    </lineage>
</organism>
<evidence type="ECO:0000313" key="2">
    <source>
        <dbReference type="Proteomes" id="UP000240925"/>
    </source>
</evidence>
<protein>
    <submittedName>
        <fullName evidence="1">Uncharacterized protein</fullName>
    </submittedName>
</protein>
<sequence length="87" mass="10363">MAEGFYQTQKRFFDNKPKKKKSNDYYFSLVYPHSGWKLSCIRRQMEKSKNLKKLIYSKIGFFTLSTDFTVERVCQVCVEAYPLVESI</sequence>
<dbReference type="AlphaFoldDB" id="A0A2R6BVS2"/>
<reference evidence="1 2" key="1">
    <citation type="submission" date="2017-04" db="EMBL/GenBank/DDBJ databases">
        <title>Novel microbial lineages endemic to geothermal iron-oxide mats fill important gaps in the evolutionary history of Archaea.</title>
        <authorList>
            <person name="Jay Z.J."/>
            <person name="Beam J.P."/>
            <person name="Dlakic M."/>
            <person name="Rusch D.B."/>
            <person name="Kozubal M.A."/>
            <person name="Inskeep W.P."/>
        </authorList>
    </citation>
    <scope>NUCLEOTIDE SEQUENCE [LARGE SCALE GENOMIC DNA]</scope>
    <source>
        <strain evidence="1">ECH_B_SAG-E12</strain>
    </source>
</reference>
<dbReference type="EMBL" id="NEXL01000022">
    <property type="protein sequence ID" value="PSO02764.1"/>
    <property type="molecule type" value="Genomic_DNA"/>
</dbReference>
<comment type="caution">
    <text evidence="1">The sequence shown here is derived from an EMBL/GenBank/DDBJ whole genome shotgun (WGS) entry which is preliminary data.</text>
</comment>
<name>A0A2R6BVS2_9ARCH</name>
<gene>
    <name evidence="1" type="ORF">B9Q10_01005</name>
</gene>
<evidence type="ECO:0000313" key="1">
    <source>
        <dbReference type="EMBL" id="PSO02764.1"/>
    </source>
</evidence>
<proteinExistence type="predicted"/>
<dbReference type="Proteomes" id="UP000240925">
    <property type="component" value="Unassembled WGS sequence"/>
</dbReference>
<accession>A0A2R6BVS2</accession>